<proteinExistence type="predicted"/>
<reference evidence="3" key="2">
    <citation type="submission" date="2025-08" db="UniProtKB">
        <authorList>
            <consortium name="RefSeq"/>
        </authorList>
    </citation>
    <scope>IDENTIFICATION</scope>
    <source>
        <tissue evidence="3">Leaf</tissue>
    </source>
</reference>
<dbReference type="RefSeq" id="XP_019101895.1">
    <property type="nucleotide sequence ID" value="XM_019246350.1"/>
</dbReference>
<keyword evidence="2" id="KW-1185">Reference proteome</keyword>
<evidence type="ECO:0000313" key="2">
    <source>
        <dbReference type="Proteomes" id="UP000694864"/>
    </source>
</evidence>
<reference evidence="2" key="1">
    <citation type="journal article" date="2014" name="Nat. Commun.">
        <title>The emerging biofuel crop Camelina sativa retains a highly undifferentiated hexaploid genome structure.</title>
        <authorList>
            <person name="Kagale S."/>
            <person name="Koh C."/>
            <person name="Nixon J."/>
            <person name="Bollina V."/>
            <person name="Clarke W.E."/>
            <person name="Tuteja R."/>
            <person name="Spillane C."/>
            <person name="Robinson S.J."/>
            <person name="Links M.G."/>
            <person name="Clarke C."/>
            <person name="Higgins E.E."/>
            <person name="Huebert T."/>
            <person name="Sharpe A.G."/>
            <person name="Parkin I.A."/>
        </authorList>
    </citation>
    <scope>NUCLEOTIDE SEQUENCE [LARGE SCALE GENOMIC DNA]</scope>
    <source>
        <strain evidence="2">cv. DH55</strain>
    </source>
</reference>
<name>A0ABM1RSA7_CAMSA</name>
<dbReference type="Pfam" id="PF13966">
    <property type="entry name" value="zf-RVT"/>
    <property type="match status" value="1"/>
</dbReference>
<gene>
    <name evidence="3" type="primary">LOC109133333</name>
</gene>
<accession>A0ABM1RSA7</accession>
<dbReference type="InterPro" id="IPR026960">
    <property type="entry name" value="RVT-Znf"/>
</dbReference>
<evidence type="ECO:0000313" key="3">
    <source>
        <dbReference type="RefSeq" id="XP_019101895.1"/>
    </source>
</evidence>
<organism evidence="2 3">
    <name type="scientific">Camelina sativa</name>
    <name type="common">False flax</name>
    <name type="synonym">Myagrum sativum</name>
    <dbReference type="NCBI Taxonomy" id="90675"/>
    <lineage>
        <taxon>Eukaryota</taxon>
        <taxon>Viridiplantae</taxon>
        <taxon>Streptophyta</taxon>
        <taxon>Embryophyta</taxon>
        <taxon>Tracheophyta</taxon>
        <taxon>Spermatophyta</taxon>
        <taxon>Magnoliopsida</taxon>
        <taxon>eudicotyledons</taxon>
        <taxon>Gunneridae</taxon>
        <taxon>Pentapetalae</taxon>
        <taxon>rosids</taxon>
        <taxon>malvids</taxon>
        <taxon>Brassicales</taxon>
        <taxon>Brassicaceae</taxon>
        <taxon>Camelineae</taxon>
        <taxon>Camelina</taxon>
    </lineage>
</organism>
<sequence>MWVSHLNRLPTRSRMISWGLQVSPLCCLCAMSDETRDHLLLTCNFSESIWNLVQSRLRLTPLQFRDWESFLSWIKLSTASSLSVLRKIVSQATIYAIWKQRNNVLHNSQVIPPTVVFKTINREIINTIHARNHRRKFKKLLSLWII</sequence>
<feature type="domain" description="Reverse transcriptase zinc-binding" evidence="1">
    <location>
        <begin position="1"/>
        <end position="50"/>
    </location>
</feature>
<dbReference type="Proteomes" id="UP000694864">
    <property type="component" value="Chromosome 6"/>
</dbReference>
<dbReference type="GeneID" id="109133333"/>
<evidence type="ECO:0000259" key="1">
    <source>
        <dbReference type="Pfam" id="PF13966"/>
    </source>
</evidence>
<protein>
    <submittedName>
        <fullName evidence="3">Uncharacterized protein LOC109133333</fullName>
    </submittedName>
</protein>